<evidence type="ECO:0000313" key="2">
    <source>
        <dbReference type="EnsemblMetazoa" id="ASIC017380-PA"/>
    </source>
</evidence>
<protein>
    <submittedName>
        <fullName evidence="1 2">Arginyl-tRNA synthetase</fullName>
    </submittedName>
</protein>
<evidence type="ECO:0000313" key="3">
    <source>
        <dbReference type="Proteomes" id="UP000030765"/>
    </source>
</evidence>
<evidence type="ECO:0000313" key="1">
    <source>
        <dbReference type="EMBL" id="KFB49268.1"/>
    </source>
</evidence>
<dbReference type="VEuPathDB" id="VectorBase:ASIC017380"/>
<dbReference type="AlphaFoldDB" id="A0A084WGC4"/>
<gene>
    <name evidence="1" type="ORF">ZHAS_00017380</name>
</gene>
<dbReference type="Proteomes" id="UP000030765">
    <property type="component" value="Unassembled WGS sequence"/>
</dbReference>
<dbReference type="EMBL" id="ATLV01023522">
    <property type="status" value="NOT_ANNOTATED_CDS"/>
    <property type="molecule type" value="Genomic_DNA"/>
</dbReference>
<keyword evidence="1" id="KW-0030">Aminoacyl-tRNA synthetase</keyword>
<proteinExistence type="predicted"/>
<keyword evidence="3" id="KW-1185">Reference proteome</keyword>
<dbReference type="EnsemblMetazoa" id="ASIC017380-RA">
    <property type="protein sequence ID" value="ASIC017380-PA"/>
    <property type="gene ID" value="ASIC017380"/>
</dbReference>
<dbReference type="GO" id="GO:0004812">
    <property type="term" value="F:aminoacyl-tRNA ligase activity"/>
    <property type="evidence" value="ECO:0007669"/>
    <property type="project" value="UniProtKB-KW"/>
</dbReference>
<name>A0A084WGC4_ANOSI</name>
<keyword evidence="1" id="KW-0436">Ligase</keyword>
<reference evidence="1 3" key="1">
    <citation type="journal article" date="2014" name="BMC Genomics">
        <title>Genome sequence of Anopheles sinensis provides insight into genetics basis of mosquito competence for malaria parasites.</title>
        <authorList>
            <person name="Zhou D."/>
            <person name="Zhang D."/>
            <person name="Ding G."/>
            <person name="Shi L."/>
            <person name="Hou Q."/>
            <person name="Ye Y."/>
            <person name="Xu Y."/>
            <person name="Zhou H."/>
            <person name="Xiong C."/>
            <person name="Li S."/>
            <person name="Yu J."/>
            <person name="Hong S."/>
            <person name="Yu X."/>
            <person name="Zou P."/>
            <person name="Chen C."/>
            <person name="Chang X."/>
            <person name="Wang W."/>
            <person name="Lv Y."/>
            <person name="Sun Y."/>
            <person name="Ma L."/>
            <person name="Shen B."/>
            <person name="Zhu C."/>
        </authorList>
    </citation>
    <scope>NUCLEOTIDE SEQUENCE [LARGE SCALE GENOMIC DNA]</scope>
</reference>
<dbReference type="EMBL" id="KE525344">
    <property type="protein sequence ID" value="KFB49268.1"/>
    <property type="molecule type" value="Genomic_DNA"/>
</dbReference>
<reference evidence="2" key="2">
    <citation type="submission" date="2020-05" db="UniProtKB">
        <authorList>
            <consortium name="EnsemblMetazoa"/>
        </authorList>
    </citation>
    <scope>IDENTIFICATION</scope>
</reference>
<sequence length="231" mass="26226">MRPPFIILSALIPTDFEQQQQQKMQTVGTSFLGQPLSFTFHFRRGAYQPLQQQIAPIVTVYDLLIHESADGSKFTSPNVPIYRIRKRERWRSSGSAEDMEPHEVSSTAENHSIIMLQVDSVRKRKEVVFRSIKCRCGKKETQQPTAKVAPKGNENNIIPTFLYPTLWKELGVGCVRPRRKEAYGSPPTNPILLPGGCNCIVFLRSRHERNGVRAAHGSGFSLSRFELNDFL</sequence>
<organism evidence="1">
    <name type="scientific">Anopheles sinensis</name>
    <name type="common">Mosquito</name>
    <dbReference type="NCBI Taxonomy" id="74873"/>
    <lineage>
        <taxon>Eukaryota</taxon>
        <taxon>Metazoa</taxon>
        <taxon>Ecdysozoa</taxon>
        <taxon>Arthropoda</taxon>
        <taxon>Hexapoda</taxon>
        <taxon>Insecta</taxon>
        <taxon>Pterygota</taxon>
        <taxon>Neoptera</taxon>
        <taxon>Endopterygota</taxon>
        <taxon>Diptera</taxon>
        <taxon>Nematocera</taxon>
        <taxon>Culicoidea</taxon>
        <taxon>Culicidae</taxon>
        <taxon>Anophelinae</taxon>
        <taxon>Anopheles</taxon>
    </lineage>
</organism>
<accession>A0A084WGC4</accession>